<name>A0A8T8T1M7_9BASI</name>
<proteinExistence type="predicted"/>
<dbReference type="AlphaFoldDB" id="A0A8T8T1M7"/>
<organism evidence="1 2">
    <name type="scientific">Tilletia caries</name>
    <name type="common">wheat bunt fungus</name>
    <dbReference type="NCBI Taxonomy" id="13290"/>
    <lineage>
        <taxon>Eukaryota</taxon>
        <taxon>Fungi</taxon>
        <taxon>Dikarya</taxon>
        <taxon>Basidiomycota</taxon>
        <taxon>Ustilaginomycotina</taxon>
        <taxon>Exobasidiomycetes</taxon>
        <taxon>Tilletiales</taxon>
        <taxon>Tilletiaceae</taxon>
        <taxon>Tilletia</taxon>
    </lineage>
</organism>
<protein>
    <submittedName>
        <fullName evidence="1">Uncharacterized protein</fullName>
    </submittedName>
</protein>
<reference evidence="1" key="1">
    <citation type="submission" date="2016-04" db="EMBL/GenBank/DDBJ databases">
        <authorList>
            <person name="Nguyen H.D."/>
            <person name="Kesanakurti P."/>
            <person name="Cullis J."/>
            <person name="Levesque C.A."/>
            <person name="Hambleton S."/>
        </authorList>
    </citation>
    <scope>NUCLEOTIDE SEQUENCE</scope>
    <source>
        <strain evidence="1">DAOMC 238032</strain>
    </source>
</reference>
<evidence type="ECO:0000313" key="2">
    <source>
        <dbReference type="Proteomes" id="UP000077671"/>
    </source>
</evidence>
<evidence type="ECO:0000313" key="1">
    <source>
        <dbReference type="EMBL" id="KAE8254173.1"/>
    </source>
</evidence>
<sequence length="147" mass="16755">HIKLFHSFAHSFASTVHEQHIYIPQTRIFLPRVVFLLPLSFLLLAAAVNSAPVPETNYPSCLDMPQPRTLEARFDVLKTDLARLLASKDHFEEVIANVRGQIQRITNGRTLAELSAEEDQLVLSLWDYTYEIGDIIEEIEQAIQSLQ</sequence>
<gene>
    <name evidence="1" type="ORF">A4X03_0g5757</name>
</gene>
<dbReference type="EMBL" id="LWDD02000966">
    <property type="protein sequence ID" value="KAE8254173.1"/>
    <property type="molecule type" value="Genomic_DNA"/>
</dbReference>
<accession>A0A8T8T1M7</accession>
<reference evidence="1" key="2">
    <citation type="journal article" date="2019" name="IMA Fungus">
        <title>Genome sequencing and comparison of five Tilletia species to identify candidate genes for the detection of regulated species infecting wheat.</title>
        <authorList>
            <person name="Nguyen H.D.T."/>
            <person name="Sultana T."/>
            <person name="Kesanakurti P."/>
            <person name="Hambleton S."/>
        </authorList>
    </citation>
    <scope>NUCLEOTIDE SEQUENCE</scope>
    <source>
        <strain evidence="1">DAOMC 238032</strain>
    </source>
</reference>
<dbReference type="Proteomes" id="UP000077671">
    <property type="component" value="Unassembled WGS sequence"/>
</dbReference>
<comment type="caution">
    <text evidence="1">The sequence shown here is derived from an EMBL/GenBank/DDBJ whole genome shotgun (WGS) entry which is preliminary data.</text>
</comment>
<feature type="non-terminal residue" evidence="1">
    <location>
        <position position="1"/>
    </location>
</feature>